<evidence type="ECO:0000313" key="2">
    <source>
        <dbReference type="EMBL" id="GMA38111.1"/>
    </source>
</evidence>
<protein>
    <recommendedName>
        <fullName evidence="4">HNH endonuclease</fullName>
    </recommendedName>
</protein>
<dbReference type="Proteomes" id="UP001157126">
    <property type="component" value="Unassembled WGS sequence"/>
</dbReference>
<dbReference type="InterPro" id="IPR003615">
    <property type="entry name" value="HNH_nuc"/>
</dbReference>
<organism evidence="2 3">
    <name type="scientific">Mobilicoccus caccae</name>
    <dbReference type="NCBI Taxonomy" id="1859295"/>
    <lineage>
        <taxon>Bacteria</taxon>
        <taxon>Bacillati</taxon>
        <taxon>Actinomycetota</taxon>
        <taxon>Actinomycetes</taxon>
        <taxon>Micrococcales</taxon>
        <taxon>Dermatophilaceae</taxon>
        <taxon>Mobilicoccus</taxon>
    </lineage>
</organism>
<feature type="region of interest" description="Disordered" evidence="1">
    <location>
        <begin position="103"/>
        <end position="220"/>
    </location>
</feature>
<evidence type="ECO:0000256" key="1">
    <source>
        <dbReference type="SAM" id="MobiDB-lite"/>
    </source>
</evidence>
<sequence length="279" mass="30559">MVVSAASLLGASTDPGMTPIAGRHEWISAAIVRDVAHAAGSTWRRLVTDPLTGHLLDLSTEAYEVPARLRRQVIARDQVSRVPGSTRPAGACDMDHDIDYADGGTTSEENISPKHRRGHNHKTRHTWHCDREPHPDGAITWTTPTGRRYTTTPWDYRDPDPPDPDELLENLAGTPATATTTGAGPGPGPGAGVDHPHDGPQDTHAGTSEPGRIQSAPPDQVVHRIHRCPDCRRTHHVDMITVRDLDDDPIRVHLPPRPRRRPDRPTDPWTNPDPGPPPF</sequence>
<evidence type="ECO:0008006" key="4">
    <source>
        <dbReference type="Google" id="ProtNLM"/>
    </source>
</evidence>
<comment type="caution">
    <text evidence="2">The sequence shown here is derived from an EMBL/GenBank/DDBJ whole genome shotgun (WGS) entry which is preliminary data.</text>
</comment>
<gene>
    <name evidence="2" type="ORF">GCM10025883_01560</name>
</gene>
<proteinExistence type="predicted"/>
<accession>A0ABQ6IK43</accession>
<dbReference type="CDD" id="cd00085">
    <property type="entry name" value="HNHc"/>
    <property type="match status" value="1"/>
</dbReference>
<reference evidence="3" key="1">
    <citation type="journal article" date="2019" name="Int. J. Syst. Evol. Microbiol.">
        <title>The Global Catalogue of Microorganisms (GCM) 10K type strain sequencing project: providing services to taxonomists for standard genome sequencing and annotation.</title>
        <authorList>
            <consortium name="The Broad Institute Genomics Platform"/>
            <consortium name="The Broad Institute Genome Sequencing Center for Infectious Disease"/>
            <person name="Wu L."/>
            <person name="Ma J."/>
        </authorList>
    </citation>
    <scope>NUCLEOTIDE SEQUENCE [LARGE SCALE GENOMIC DNA]</scope>
    <source>
        <strain evidence="3">NBRC 113072</strain>
    </source>
</reference>
<feature type="region of interest" description="Disordered" evidence="1">
    <location>
        <begin position="247"/>
        <end position="279"/>
    </location>
</feature>
<keyword evidence="3" id="KW-1185">Reference proteome</keyword>
<evidence type="ECO:0000313" key="3">
    <source>
        <dbReference type="Proteomes" id="UP001157126"/>
    </source>
</evidence>
<feature type="compositionally biased region" description="Basic residues" evidence="1">
    <location>
        <begin position="113"/>
        <end position="126"/>
    </location>
</feature>
<feature type="compositionally biased region" description="Low complexity" evidence="1">
    <location>
        <begin position="140"/>
        <end position="154"/>
    </location>
</feature>
<name>A0ABQ6IK43_9MICO</name>
<feature type="compositionally biased region" description="Low complexity" evidence="1">
    <location>
        <begin position="172"/>
        <end position="182"/>
    </location>
</feature>
<dbReference type="EMBL" id="BSUO01000001">
    <property type="protein sequence ID" value="GMA38111.1"/>
    <property type="molecule type" value="Genomic_DNA"/>
</dbReference>